<evidence type="ECO:0000313" key="1">
    <source>
        <dbReference type="EMBL" id="AHY84229.1"/>
    </source>
</evidence>
<gene>
    <name evidence="1" type="primary">44</name>
    <name evidence="1" type="ORF">PBI_HH92_44</name>
</gene>
<name>A0A023ZXA4_9CAUD</name>
<organism evidence="1 2">
    <name type="scientific">Mycobacterium phage HH92</name>
    <dbReference type="NCBI Taxonomy" id="1471543"/>
    <lineage>
        <taxon>Viruses</taxon>
        <taxon>Duplodnaviria</taxon>
        <taxon>Heunggongvirae</taxon>
        <taxon>Uroviricota</taxon>
        <taxon>Caudoviricetes</taxon>
        <taxon>Gilesvirus</taxon>
        <taxon>Gilesvirus giles</taxon>
    </lineage>
</organism>
<reference evidence="1 2" key="1">
    <citation type="submission" date="2014-03" db="EMBL/GenBank/DDBJ databases">
        <authorList>
            <person name="Bragg J."/>
            <person name="Chandler A.Y."/>
            <person name="Dehn A."/>
            <person name="Hefner M."/>
            <person name="Petersen P."/>
            <person name="Wilson J."/>
            <person name="Zeba F."/>
            <person name="Zegers G.P."/>
            <person name="Page S.T."/>
            <person name="Bradley K.W."/>
            <person name="Clarke D.Q."/>
            <person name="Lewis M.F."/>
            <person name="Barker L.P."/>
            <person name="Bailey C."/>
            <person name="Asai D.J."/>
            <person name="Garber M.L."/>
            <person name="Bowman C.A."/>
            <person name="Russell D.A."/>
            <person name="Pope W.H."/>
            <person name="Jacobs-Sera D."/>
            <person name="Hendrix R.W."/>
            <person name="Hatfull G.F."/>
        </authorList>
    </citation>
    <scope>NUCLEOTIDE SEQUENCE [LARGE SCALE GENOMIC DNA]</scope>
</reference>
<protein>
    <submittedName>
        <fullName evidence="1">Uncharacterized protein</fullName>
    </submittedName>
</protein>
<sequence>MTRPGGAVRLFDVVLEVSGDPDTGGGVYDVSVVDRYDAPGHTPGDVIGRHEAHNLADALAFARGAVTAFMKGTTA</sequence>
<dbReference type="Proteomes" id="UP000024437">
    <property type="component" value="Genome"/>
</dbReference>
<dbReference type="EMBL" id="KJ538722">
    <property type="protein sequence ID" value="AHY84229.1"/>
    <property type="molecule type" value="Genomic_DNA"/>
</dbReference>
<proteinExistence type="predicted"/>
<accession>A0A023ZXA4</accession>
<evidence type="ECO:0000313" key="2">
    <source>
        <dbReference type="Proteomes" id="UP000024437"/>
    </source>
</evidence>